<dbReference type="Proteomes" id="UP000562984">
    <property type="component" value="Unassembled WGS sequence"/>
</dbReference>
<reference evidence="1 2" key="1">
    <citation type="submission" date="2020-05" db="EMBL/GenBank/DDBJ databases">
        <title>Nakamurella sp. DB0629 isolated from air conditioner.</title>
        <authorList>
            <person name="Kim D.H."/>
            <person name="Kim D.-U."/>
        </authorList>
    </citation>
    <scope>NUCLEOTIDE SEQUENCE [LARGE SCALE GENOMIC DNA]</scope>
    <source>
        <strain evidence="1 2">DB0629</strain>
    </source>
</reference>
<dbReference type="EMBL" id="JABEND010000009">
    <property type="protein sequence ID" value="NNG36932.1"/>
    <property type="molecule type" value="Genomic_DNA"/>
</dbReference>
<dbReference type="RefSeq" id="WP_171200639.1">
    <property type="nucleotide sequence ID" value="NZ_JABEND010000009.1"/>
</dbReference>
<comment type="caution">
    <text evidence="1">The sequence shown here is derived from an EMBL/GenBank/DDBJ whole genome shotgun (WGS) entry which is preliminary data.</text>
</comment>
<keyword evidence="2" id="KW-1185">Reference proteome</keyword>
<evidence type="ECO:0000313" key="2">
    <source>
        <dbReference type="Proteomes" id="UP000562984"/>
    </source>
</evidence>
<protein>
    <submittedName>
        <fullName evidence="1">Uncharacterized protein</fullName>
    </submittedName>
</protein>
<organism evidence="1 2">
    <name type="scientific">Nakamurella aerolata</name>
    <dbReference type="NCBI Taxonomy" id="1656892"/>
    <lineage>
        <taxon>Bacteria</taxon>
        <taxon>Bacillati</taxon>
        <taxon>Actinomycetota</taxon>
        <taxon>Actinomycetes</taxon>
        <taxon>Nakamurellales</taxon>
        <taxon>Nakamurellaceae</taxon>
        <taxon>Nakamurella</taxon>
    </lineage>
</organism>
<dbReference type="AlphaFoldDB" id="A0A849AJE4"/>
<proteinExistence type="predicted"/>
<evidence type="ECO:0000313" key="1">
    <source>
        <dbReference type="EMBL" id="NNG36932.1"/>
    </source>
</evidence>
<name>A0A849AJE4_9ACTN</name>
<gene>
    <name evidence="1" type="ORF">HKD39_14675</name>
</gene>
<sequence>MEIDMDNATCSVTNCDLPTRKAGMCVSHYMKQWRYGTPTPTFEPRALRDVVGRRFGALMVTGERIGRTWVCLCDCGNTTRATRDGLLNGMRIACGDKAAHYRREDAGYYAAHDRVKRDRGRAAEHLCVDCSQPAQEWSYNHDDPDERISVASSSAGAPYSLSPAHYSPRCIACHRRFDGNPVATRRPA</sequence>
<accession>A0A849AJE4</accession>